<keyword evidence="3" id="KW-1185">Reference proteome</keyword>
<accession>A0A2P7YW01</accession>
<feature type="region of interest" description="Disordered" evidence="1">
    <location>
        <begin position="1"/>
        <end position="39"/>
    </location>
</feature>
<evidence type="ECO:0000313" key="3">
    <source>
        <dbReference type="Proteomes" id="UP000243723"/>
    </source>
</evidence>
<reference evidence="2 3" key="1">
    <citation type="submission" date="2017-05" db="EMBL/GenBank/DDBJ databases">
        <title>Draft genome sequence of Elsinoe australis.</title>
        <authorList>
            <person name="Cheng Q."/>
        </authorList>
    </citation>
    <scope>NUCLEOTIDE SEQUENCE [LARGE SCALE GENOMIC DNA]</scope>
    <source>
        <strain evidence="2 3">NL1</strain>
    </source>
</reference>
<dbReference type="OrthoDB" id="5272396at2759"/>
<name>A0A2P7YW01_9PEZI</name>
<feature type="region of interest" description="Disordered" evidence="1">
    <location>
        <begin position="344"/>
        <end position="391"/>
    </location>
</feature>
<proteinExistence type="predicted"/>
<dbReference type="PANTHER" id="PTHR42085">
    <property type="entry name" value="F-BOX DOMAIN-CONTAINING PROTEIN"/>
    <property type="match status" value="1"/>
</dbReference>
<protein>
    <submittedName>
        <fullName evidence="2">Uncharacterized protein</fullName>
    </submittedName>
</protein>
<dbReference type="InterPro" id="IPR038883">
    <property type="entry name" value="AN11006-like"/>
</dbReference>
<gene>
    <name evidence="2" type="ORF">B9Z65_8079</name>
</gene>
<dbReference type="AlphaFoldDB" id="A0A2P7YW01"/>
<comment type="caution">
    <text evidence="2">The sequence shown here is derived from an EMBL/GenBank/DDBJ whole genome shotgun (WGS) entry which is preliminary data.</text>
</comment>
<evidence type="ECO:0000256" key="1">
    <source>
        <dbReference type="SAM" id="MobiDB-lite"/>
    </source>
</evidence>
<dbReference type="EMBL" id="NHZQ01000363">
    <property type="protein sequence ID" value="PSK40139.1"/>
    <property type="molecule type" value="Genomic_DNA"/>
</dbReference>
<feature type="compositionally biased region" description="Basic and acidic residues" evidence="1">
    <location>
        <begin position="374"/>
        <end position="391"/>
    </location>
</feature>
<evidence type="ECO:0000313" key="2">
    <source>
        <dbReference type="EMBL" id="PSK40139.1"/>
    </source>
</evidence>
<feature type="compositionally biased region" description="Basic and acidic residues" evidence="1">
    <location>
        <begin position="344"/>
        <end position="359"/>
    </location>
</feature>
<dbReference type="PANTHER" id="PTHR42085:SF1">
    <property type="entry name" value="F-BOX DOMAIN-CONTAINING PROTEIN"/>
    <property type="match status" value="1"/>
</dbReference>
<dbReference type="Proteomes" id="UP000243723">
    <property type="component" value="Unassembled WGS sequence"/>
</dbReference>
<feature type="compositionally biased region" description="Acidic residues" evidence="1">
    <location>
        <begin position="22"/>
        <end position="33"/>
    </location>
</feature>
<organism evidence="2 3">
    <name type="scientific">Elsinoe australis</name>
    <dbReference type="NCBI Taxonomy" id="40998"/>
    <lineage>
        <taxon>Eukaryota</taxon>
        <taxon>Fungi</taxon>
        <taxon>Dikarya</taxon>
        <taxon>Ascomycota</taxon>
        <taxon>Pezizomycotina</taxon>
        <taxon>Dothideomycetes</taxon>
        <taxon>Dothideomycetidae</taxon>
        <taxon>Myriangiales</taxon>
        <taxon>Elsinoaceae</taxon>
        <taxon>Elsinoe</taxon>
    </lineage>
</organism>
<sequence>MPKRKRNEQKSAEHRKASPAAEDPDLDSEDEDGTGNVTIRSSLNGEKVVAQYKKAKTTHAHTITFESKGSFSMTPMTLTEGLFKGQQAILLLPETKPDKGPSLLDLPPEVRNLIYTELFAGSDDHVHVSKNRRNSKVRSYMRVPIPVKIGSGHTSIVEPFTRIAIFRANRQVHAETTALFYGTKIFSAPTTSSMVNFLHEMGPATALIRNLEVTEPKRTSIGQFCKLVKGLPNLQSLSLNSRDWVLRQHSEYSVWGYHSWTMTVKELHAHFMPFLHNVQKSQQDIQKVSRVIKFINVSNNCPCQGYDTENKRSKCRKSKEEMDGMTESFRLLIVQSLEEAEDALKEAAERESEKTKMVVEDLDDFSYLDPAPAPERRDTGRPKRRAVAEKR</sequence>